<dbReference type="EMBL" id="JAUSQZ010000001">
    <property type="protein sequence ID" value="MDP9826010.1"/>
    <property type="molecule type" value="Genomic_DNA"/>
</dbReference>
<dbReference type="InterPro" id="IPR008523">
    <property type="entry name" value="DUF805"/>
</dbReference>
<dbReference type="PANTHER" id="PTHR34980">
    <property type="entry name" value="INNER MEMBRANE PROTEIN-RELATED-RELATED"/>
    <property type="match status" value="1"/>
</dbReference>
<dbReference type="Pfam" id="PF05656">
    <property type="entry name" value="DUF805"/>
    <property type="match status" value="1"/>
</dbReference>
<evidence type="ECO:0000256" key="1">
    <source>
        <dbReference type="SAM" id="Phobius"/>
    </source>
</evidence>
<keyword evidence="1" id="KW-0472">Membrane</keyword>
<sequence length="141" mass="15011">MSFSEAVNTVLKQKYATFSGRARRSEYWFFTLASILISIVATIILVVGLVAGQDAPAIAVIGGIIYAVISLGMFIPSLAVFVRRLHDTGRTGWWILLGIVPFGSLVLLVFTVLDSEPGSNAYGPSPKGLDAGYGQPGYAQA</sequence>
<protein>
    <submittedName>
        <fullName evidence="2">Uncharacterized membrane protein YhaH (DUF805 family)</fullName>
    </submittedName>
</protein>
<feature type="transmembrane region" description="Helical" evidence="1">
    <location>
        <begin position="27"/>
        <end position="51"/>
    </location>
</feature>
<dbReference type="RefSeq" id="WP_307240386.1">
    <property type="nucleotide sequence ID" value="NZ_JAUSQZ010000001.1"/>
</dbReference>
<evidence type="ECO:0000313" key="3">
    <source>
        <dbReference type="Proteomes" id="UP001235712"/>
    </source>
</evidence>
<accession>A0ABT9P1P6</accession>
<keyword evidence="1" id="KW-1133">Transmembrane helix</keyword>
<gene>
    <name evidence="2" type="ORF">J2S57_001759</name>
</gene>
<dbReference type="Proteomes" id="UP001235712">
    <property type="component" value="Unassembled WGS sequence"/>
</dbReference>
<dbReference type="PANTHER" id="PTHR34980:SF2">
    <property type="entry name" value="INNER MEMBRANE PROTEIN YHAH-RELATED"/>
    <property type="match status" value="1"/>
</dbReference>
<feature type="transmembrane region" description="Helical" evidence="1">
    <location>
        <begin position="57"/>
        <end position="81"/>
    </location>
</feature>
<evidence type="ECO:0000313" key="2">
    <source>
        <dbReference type="EMBL" id="MDP9826010.1"/>
    </source>
</evidence>
<name>A0ABT9P1P6_9ACTN</name>
<comment type="caution">
    <text evidence="2">The sequence shown here is derived from an EMBL/GenBank/DDBJ whole genome shotgun (WGS) entry which is preliminary data.</text>
</comment>
<keyword evidence="1" id="KW-0812">Transmembrane</keyword>
<organism evidence="2 3">
    <name type="scientific">Kineosporia succinea</name>
    <dbReference type="NCBI Taxonomy" id="84632"/>
    <lineage>
        <taxon>Bacteria</taxon>
        <taxon>Bacillati</taxon>
        <taxon>Actinomycetota</taxon>
        <taxon>Actinomycetes</taxon>
        <taxon>Kineosporiales</taxon>
        <taxon>Kineosporiaceae</taxon>
        <taxon>Kineosporia</taxon>
    </lineage>
</organism>
<proteinExistence type="predicted"/>
<reference evidence="2 3" key="1">
    <citation type="submission" date="2023-07" db="EMBL/GenBank/DDBJ databases">
        <title>Sequencing the genomes of 1000 actinobacteria strains.</title>
        <authorList>
            <person name="Klenk H.-P."/>
        </authorList>
    </citation>
    <scope>NUCLEOTIDE SEQUENCE [LARGE SCALE GENOMIC DNA]</scope>
    <source>
        <strain evidence="2 3">DSM 44388</strain>
    </source>
</reference>
<feature type="transmembrane region" description="Helical" evidence="1">
    <location>
        <begin position="93"/>
        <end position="113"/>
    </location>
</feature>
<keyword evidence="3" id="KW-1185">Reference proteome</keyword>